<accession>A0ABT2LLH4</accession>
<comment type="caution">
    <text evidence="1">The sequence shown here is derived from an EMBL/GenBank/DDBJ whole genome shotgun (WGS) entry which is preliminary data.</text>
</comment>
<keyword evidence="2" id="KW-1185">Reference proteome</keyword>
<gene>
    <name evidence="1" type="ORF">N5A92_08825</name>
</gene>
<evidence type="ECO:0000313" key="2">
    <source>
        <dbReference type="Proteomes" id="UP001320831"/>
    </source>
</evidence>
<dbReference type="EMBL" id="JAOCZP010000002">
    <property type="protein sequence ID" value="MCT7375136.1"/>
    <property type="molecule type" value="Genomic_DNA"/>
</dbReference>
<evidence type="ECO:0000313" key="1">
    <source>
        <dbReference type="EMBL" id="MCT7375136.1"/>
    </source>
</evidence>
<evidence type="ECO:0008006" key="3">
    <source>
        <dbReference type="Google" id="ProtNLM"/>
    </source>
</evidence>
<name>A0ABT2LLH4_9HYPH</name>
<proteinExistence type="predicted"/>
<dbReference type="Proteomes" id="UP001320831">
    <property type="component" value="Unassembled WGS sequence"/>
</dbReference>
<reference evidence="1 2" key="1">
    <citation type="submission" date="2022-09" db="EMBL/GenBank/DDBJ databases">
        <title>Chelativorans salina sp. nov., a novel slightly halophilic bacterium isolated from a saline lake sediment enrichment.</title>
        <authorList>
            <person name="Gao L."/>
            <person name="Fang B.-Z."/>
            <person name="Li W.-J."/>
        </authorList>
    </citation>
    <scope>NUCLEOTIDE SEQUENCE [LARGE SCALE GENOMIC DNA]</scope>
    <source>
        <strain evidence="1 2">EGI FJ00035</strain>
    </source>
</reference>
<protein>
    <recommendedName>
        <fullName evidence="3">Esterase</fullName>
    </recommendedName>
</protein>
<sequence>MVVSENTSSAADSFWHRATVLVRQAAQRFRVRRETGPIDTVEALARFVHTRAAFVAQKKLYGYLKARMGTRYPSMFEDDVFVESINVAKRHVFAACLSDIAVHTVARVVAAGGLEDEAGRRLALQCYEAGLAANRDDLKDEAMLAAWRSSFSERLEKAHWENLAAGGDCFTESPKALYHWAPIDETLKRYDREIVENSIRFAWAEIVRDFRKRSLPAAIAGDFHTIGFD</sequence>
<organism evidence="1 2">
    <name type="scientific">Chelativorans salis</name>
    <dbReference type="NCBI Taxonomy" id="2978478"/>
    <lineage>
        <taxon>Bacteria</taxon>
        <taxon>Pseudomonadati</taxon>
        <taxon>Pseudomonadota</taxon>
        <taxon>Alphaproteobacteria</taxon>
        <taxon>Hyphomicrobiales</taxon>
        <taxon>Phyllobacteriaceae</taxon>
        <taxon>Chelativorans</taxon>
    </lineage>
</organism>